<organism evidence="1 2">
    <name type="scientific">Ajellomyces dermatitidis (strain ER-3 / ATCC MYA-2586)</name>
    <name type="common">Blastomyces dermatitidis</name>
    <dbReference type="NCBI Taxonomy" id="559297"/>
    <lineage>
        <taxon>Eukaryota</taxon>
        <taxon>Fungi</taxon>
        <taxon>Dikarya</taxon>
        <taxon>Ascomycota</taxon>
        <taxon>Pezizomycotina</taxon>
        <taxon>Eurotiomycetes</taxon>
        <taxon>Eurotiomycetidae</taxon>
        <taxon>Onygenales</taxon>
        <taxon>Ajellomycetaceae</taxon>
        <taxon>Blastomyces</taxon>
    </lineage>
</organism>
<dbReference type="RefSeq" id="XP_045274058.1">
    <property type="nucleotide sequence ID" value="XM_045417165.1"/>
</dbReference>
<dbReference type="EMBL" id="EQ999974">
    <property type="protein sequence ID" value="EEQ86525.2"/>
    <property type="molecule type" value="Genomic_DNA"/>
</dbReference>
<name>A0ABP2EVP2_AJEDR</name>
<gene>
    <name evidence="1" type="ORF">BDCG_01645</name>
</gene>
<evidence type="ECO:0000313" key="1">
    <source>
        <dbReference type="EMBL" id="EEQ86525.2"/>
    </source>
</evidence>
<sequence length="161" mass="18296">MLALVPQWVPVAMLETLADLWAANKNKTWWLSARIPSHISLAATYFLPSNKEPVQSRYKKEHAAVGPLNGVSQSFGSLQQYYFAVRRPRLHLHDQGILSRFKAEQENSLHENPKPLNHYPKLVKDFIGFIQGPIDNTPLRIAIDKRKMDLSSKLVPFPTGV</sequence>
<evidence type="ECO:0000313" key="2">
    <source>
        <dbReference type="Proteomes" id="UP000002039"/>
    </source>
</evidence>
<keyword evidence="2" id="KW-1185">Reference proteome</keyword>
<protein>
    <submittedName>
        <fullName evidence="1">Uncharacterized protein</fullName>
    </submittedName>
</protein>
<dbReference type="Proteomes" id="UP000002039">
    <property type="component" value="Unassembled WGS sequence"/>
</dbReference>
<accession>A0ABP2EVP2</accession>
<proteinExistence type="predicted"/>
<dbReference type="GeneID" id="69024209"/>
<reference evidence="2" key="1">
    <citation type="journal article" date="2015" name="PLoS Genet.">
        <title>The dynamic genome and transcriptome of the human fungal pathogen Blastomyces and close relative Emmonsia.</title>
        <authorList>
            <person name="Munoz J.F."/>
            <person name="Gauthier G.M."/>
            <person name="Desjardins C.A."/>
            <person name="Gallo J.E."/>
            <person name="Holder J."/>
            <person name="Sullivan T.D."/>
            <person name="Marty A.J."/>
            <person name="Carmen J.C."/>
            <person name="Chen Z."/>
            <person name="Ding L."/>
            <person name="Gujja S."/>
            <person name="Magrini V."/>
            <person name="Misas E."/>
            <person name="Mitreva M."/>
            <person name="Priest M."/>
            <person name="Saif S."/>
            <person name="Whiston E.A."/>
            <person name="Young S."/>
            <person name="Zeng Q."/>
            <person name="Goldman W.E."/>
            <person name="Mardis E.R."/>
            <person name="Taylor J.W."/>
            <person name="McEwen J.G."/>
            <person name="Clay O.K."/>
            <person name="Klein B.S."/>
            <person name="Cuomo C.A."/>
        </authorList>
    </citation>
    <scope>NUCLEOTIDE SEQUENCE [LARGE SCALE GENOMIC DNA]</scope>
    <source>
        <strain evidence="2">ER-3 / ATCC MYA-2586</strain>
    </source>
</reference>